<evidence type="ECO:0000313" key="7">
    <source>
        <dbReference type="EMBL" id="MST65936.1"/>
    </source>
</evidence>
<comment type="subcellular location">
    <subcellularLocation>
        <location evidence="1">Membrane</location>
    </subcellularLocation>
</comment>
<keyword evidence="4 6" id="KW-0472">Membrane</keyword>
<name>A0A7X2P220_9FIRM</name>
<keyword evidence="3 6" id="KW-1133">Transmembrane helix</keyword>
<protein>
    <recommendedName>
        <fullName evidence="5">Signal peptidase I</fullName>
        <ecNumber evidence="5">3.4.21.89</ecNumber>
    </recommendedName>
</protein>
<keyword evidence="8" id="KW-1185">Reference proteome</keyword>
<dbReference type="InterPro" id="IPR036286">
    <property type="entry name" value="LexA/Signal_pep-like_sf"/>
</dbReference>
<dbReference type="CDD" id="cd06530">
    <property type="entry name" value="S26_SPase_I"/>
    <property type="match status" value="1"/>
</dbReference>
<dbReference type="Proteomes" id="UP000440513">
    <property type="component" value="Unassembled WGS sequence"/>
</dbReference>
<evidence type="ECO:0000313" key="8">
    <source>
        <dbReference type="Proteomes" id="UP000440513"/>
    </source>
</evidence>
<dbReference type="InterPro" id="IPR019533">
    <property type="entry name" value="Peptidase_S26"/>
</dbReference>
<dbReference type="EMBL" id="VUMS01000006">
    <property type="protein sequence ID" value="MST65936.1"/>
    <property type="molecule type" value="Genomic_DNA"/>
</dbReference>
<dbReference type="GO" id="GO:0009003">
    <property type="term" value="F:signal peptidase activity"/>
    <property type="evidence" value="ECO:0007669"/>
    <property type="project" value="UniProtKB-EC"/>
</dbReference>
<reference evidence="7 8" key="1">
    <citation type="submission" date="2019-08" db="EMBL/GenBank/DDBJ databases">
        <title>In-depth cultivation of the pig gut microbiome towards novel bacterial diversity and tailored functional studies.</title>
        <authorList>
            <person name="Wylensek D."/>
            <person name="Hitch T.C.A."/>
            <person name="Clavel T."/>
        </authorList>
    </citation>
    <scope>NUCLEOTIDE SEQUENCE [LARGE SCALE GENOMIC DNA]</scope>
    <source>
        <strain evidence="7 8">BSM-380-WT-5A</strain>
    </source>
</reference>
<dbReference type="RefSeq" id="WP_154431638.1">
    <property type="nucleotide sequence ID" value="NZ_VUMS01000006.1"/>
</dbReference>
<dbReference type="EC" id="3.4.21.89" evidence="5"/>
<evidence type="ECO:0000256" key="2">
    <source>
        <dbReference type="ARBA" id="ARBA00022692"/>
    </source>
</evidence>
<gene>
    <name evidence="7" type="ORF">FYJ57_04120</name>
</gene>
<feature type="transmembrane region" description="Helical" evidence="6">
    <location>
        <begin position="134"/>
        <end position="150"/>
    </location>
</feature>
<evidence type="ECO:0000256" key="4">
    <source>
        <dbReference type="ARBA" id="ARBA00023136"/>
    </source>
</evidence>
<evidence type="ECO:0000256" key="5">
    <source>
        <dbReference type="NCBIfam" id="TIGR02228"/>
    </source>
</evidence>
<keyword evidence="7" id="KW-0378">Hydrolase</keyword>
<comment type="caution">
    <text evidence="7">The sequence shown here is derived from an EMBL/GenBank/DDBJ whole genome shotgun (WGS) entry which is preliminary data.</text>
</comment>
<evidence type="ECO:0000256" key="6">
    <source>
        <dbReference type="SAM" id="Phobius"/>
    </source>
</evidence>
<dbReference type="SUPFAM" id="SSF51306">
    <property type="entry name" value="LexA/Signal peptidase"/>
    <property type="match status" value="1"/>
</dbReference>
<dbReference type="GO" id="GO:0006465">
    <property type="term" value="P:signal peptide processing"/>
    <property type="evidence" value="ECO:0007669"/>
    <property type="project" value="UniProtKB-UniRule"/>
</dbReference>
<dbReference type="AlphaFoldDB" id="A0A7X2P220"/>
<evidence type="ECO:0000256" key="1">
    <source>
        <dbReference type="ARBA" id="ARBA00004370"/>
    </source>
</evidence>
<accession>A0A7X2P220</accession>
<organism evidence="7 8">
    <name type="scientific">Oliverpabstia intestinalis</name>
    <dbReference type="NCBI Taxonomy" id="2606633"/>
    <lineage>
        <taxon>Bacteria</taxon>
        <taxon>Bacillati</taxon>
        <taxon>Bacillota</taxon>
        <taxon>Clostridia</taxon>
        <taxon>Lachnospirales</taxon>
        <taxon>Lachnospiraceae</taxon>
        <taxon>Oliverpabstia</taxon>
    </lineage>
</organism>
<keyword evidence="2 6" id="KW-0812">Transmembrane</keyword>
<proteinExistence type="predicted"/>
<dbReference type="PANTHER" id="PTHR10806">
    <property type="entry name" value="SIGNAL PEPTIDASE COMPLEX CATALYTIC SUBUNIT SEC11"/>
    <property type="match status" value="1"/>
</dbReference>
<dbReference type="NCBIfam" id="TIGR02228">
    <property type="entry name" value="sigpep_I_arch"/>
    <property type="match status" value="1"/>
</dbReference>
<sequence>MIKATERILRFFLTAVGMAGFCLFLLPQTAGCTPRVVISGSMEPAVPVGSIVYTNRWIKQENIKEGDIIAYGLSGGISVLHRVVETDKNSRIWRTKGDANEVSDPGAVSYEQYLGKMIFSLPYVGYLISVFKRRSIWLGTIAVGILLIILQQKEIWKSGKEKTV</sequence>
<dbReference type="GO" id="GO:0004252">
    <property type="term" value="F:serine-type endopeptidase activity"/>
    <property type="evidence" value="ECO:0007669"/>
    <property type="project" value="UniProtKB-UniRule"/>
</dbReference>
<dbReference type="PANTHER" id="PTHR10806:SF6">
    <property type="entry name" value="SIGNAL PEPTIDASE COMPLEX CATALYTIC SUBUNIT SEC11"/>
    <property type="match status" value="1"/>
</dbReference>
<dbReference type="GO" id="GO:0016020">
    <property type="term" value="C:membrane"/>
    <property type="evidence" value="ECO:0007669"/>
    <property type="project" value="UniProtKB-SubCell"/>
</dbReference>
<evidence type="ECO:0000256" key="3">
    <source>
        <dbReference type="ARBA" id="ARBA00022989"/>
    </source>
</evidence>
<dbReference type="InterPro" id="IPR001733">
    <property type="entry name" value="Peptidase_S26B"/>
</dbReference>